<reference evidence="1" key="1">
    <citation type="journal article" date="2014" name="Nat. Commun.">
        <title>The emerging biofuel crop Camelina sativa retains a highly undifferentiated hexaploid genome structure.</title>
        <authorList>
            <person name="Kagale S."/>
            <person name="Koh C."/>
            <person name="Nixon J."/>
            <person name="Bollina V."/>
            <person name="Clarke W.E."/>
            <person name="Tuteja R."/>
            <person name="Spillane C."/>
            <person name="Robinson S.J."/>
            <person name="Links M.G."/>
            <person name="Clarke C."/>
            <person name="Higgins E.E."/>
            <person name="Huebert T."/>
            <person name="Sharpe A.G."/>
            <person name="Parkin I.A."/>
        </authorList>
    </citation>
    <scope>NUCLEOTIDE SEQUENCE [LARGE SCALE GENOMIC DNA]</scope>
    <source>
        <strain evidence="1">cv. DH55</strain>
    </source>
</reference>
<organism evidence="1 2">
    <name type="scientific">Camelina sativa</name>
    <name type="common">False flax</name>
    <name type="synonym">Myagrum sativum</name>
    <dbReference type="NCBI Taxonomy" id="90675"/>
    <lineage>
        <taxon>Eukaryota</taxon>
        <taxon>Viridiplantae</taxon>
        <taxon>Streptophyta</taxon>
        <taxon>Embryophyta</taxon>
        <taxon>Tracheophyta</taxon>
        <taxon>Spermatophyta</taxon>
        <taxon>Magnoliopsida</taxon>
        <taxon>eudicotyledons</taxon>
        <taxon>Gunneridae</taxon>
        <taxon>Pentapetalae</taxon>
        <taxon>rosids</taxon>
        <taxon>malvids</taxon>
        <taxon>Brassicales</taxon>
        <taxon>Brassicaceae</taxon>
        <taxon>Camelineae</taxon>
        <taxon>Camelina</taxon>
    </lineage>
</organism>
<name>A0ABM0TDN1_CAMSA</name>
<reference evidence="2" key="2">
    <citation type="submission" date="2025-08" db="UniProtKB">
        <authorList>
            <consortium name="RefSeq"/>
        </authorList>
    </citation>
    <scope>IDENTIFICATION</scope>
    <source>
        <tissue evidence="2">Leaf</tissue>
    </source>
</reference>
<evidence type="ECO:0000313" key="2">
    <source>
        <dbReference type="RefSeq" id="XP_010424834.1"/>
    </source>
</evidence>
<sequence>MENEVGWMNEVLDNSDDGESFIEMQINKAATGLSISSSPSPDNEMQKTTIFSSSSSCFSAYSSVARLMMMKLGCLSIVGVIREKVNVGEKWVLQVIHRRRSKRPVRYYCEGNTNTNEETLTEESLKAAIAYCNASSSSLPSTNLIINRDR</sequence>
<dbReference type="GeneID" id="104710006"/>
<gene>
    <name evidence="2" type="primary">LOC104710006</name>
</gene>
<proteinExistence type="predicted"/>
<evidence type="ECO:0000313" key="1">
    <source>
        <dbReference type="Proteomes" id="UP000694864"/>
    </source>
</evidence>
<dbReference type="Proteomes" id="UP000694864">
    <property type="component" value="Chromosome 8"/>
</dbReference>
<protein>
    <submittedName>
        <fullName evidence="2">Uncharacterized protein LOC104710006</fullName>
    </submittedName>
</protein>
<keyword evidence="1" id="KW-1185">Reference proteome</keyword>
<accession>A0ABM0TDN1</accession>
<dbReference type="RefSeq" id="XP_010424834.1">
    <property type="nucleotide sequence ID" value="XM_010426532.1"/>
</dbReference>